<dbReference type="InterPro" id="IPR049255">
    <property type="entry name" value="Apc1_N"/>
</dbReference>
<dbReference type="PANTHER" id="PTHR12827:SF3">
    <property type="entry name" value="ANAPHASE-PROMOTING COMPLEX SUBUNIT 1"/>
    <property type="match status" value="1"/>
</dbReference>
<evidence type="ECO:0000256" key="4">
    <source>
        <dbReference type="ARBA" id="ARBA00022776"/>
    </source>
</evidence>
<dbReference type="GO" id="GO:0031145">
    <property type="term" value="P:anaphase-promoting complex-dependent catabolic process"/>
    <property type="evidence" value="ECO:0007669"/>
    <property type="project" value="TreeGrafter"/>
</dbReference>
<dbReference type="RefSeq" id="XP_033656020.1">
    <property type="nucleotide sequence ID" value="XM_033798000.1"/>
</dbReference>
<dbReference type="GO" id="GO:0060090">
    <property type="term" value="F:molecular adaptor activity"/>
    <property type="evidence" value="ECO:0007669"/>
    <property type="project" value="TreeGrafter"/>
</dbReference>
<dbReference type="FunFam" id="1.25.10.10:FF:000531">
    <property type="entry name" value="Negative regulator of mitosis"/>
    <property type="match status" value="1"/>
</dbReference>
<evidence type="ECO:0000256" key="2">
    <source>
        <dbReference type="ARBA" id="ARBA00022618"/>
    </source>
</evidence>
<feature type="region of interest" description="Disordered" evidence="6">
    <location>
        <begin position="863"/>
        <end position="890"/>
    </location>
</feature>
<feature type="domain" description="Anaphase-promoting complex subunit 1 beta-sandwich" evidence="8">
    <location>
        <begin position="1836"/>
        <end position="1916"/>
    </location>
</feature>
<keyword evidence="4" id="KW-0498">Mitosis</keyword>
<dbReference type="Pfam" id="PF21282">
    <property type="entry name" value="APC1_3rd"/>
    <property type="match status" value="1"/>
</dbReference>
<evidence type="ECO:0000313" key="10">
    <source>
        <dbReference type="Proteomes" id="UP000800097"/>
    </source>
</evidence>
<dbReference type="Proteomes" id="UP000800097">
    <property type="component" value="Unassembled WGS sequence"/>
</dbReference>
<feature type="domain" description="Anaphase-promoting complex subunit 1 N-terminal" evidence="7">
    <location>
        <begin position="30"/>
        <end position="849"/>
    </location>
</feature>
<dbReference type="Pfam" id="PF12859">
    <property type="entry name" value="ANAPC1"/>
    <property type="match status" value="1"/>
</dbReference>
<dbReference type="InterPro" id="IPR024990">
    <property type="entry name" value="Apc1"/>
</dbReference>
<feature type="compositionally biased region" description="Basic residues" evidence="6">
    <location>
        <begin position="365"/>
        <end position="380"/>
    </location>
</feature>
<dbReference type="InterPro" id="IPR048971">
    <property type="entry name" value="Apc1_3rd"/>
</dbReference>
<gene>
    <name evidence="9" type="ORF">EI97DRAFT_431699</name>
</gene>
<evidence type="ECO:0000259" key="8">
    <source>
        <dbReference type="Pfam" id="PF21282"/>
    </source>
</evidence>
<dbReference type="GO" id="GO:0051301">
    <property type="term" value="P:cell division"/>
    <property type="evidence" value="ECO:0007669"/>
    <property type="project" value="UniProtKB-KW"/>
</dbReference>
<dbReference type="GO" id="GO:0007091">
    <property type="term" value="P:metaphase/anaphase transition of mitotic cell cycle"/>
    <property type="evidence" value="ECO:0007669"/>
    <property type="project" value="TreeGrafter"/>
</dbReference>
<dbReference type="FunFam" id="1.25.10.10:FF:000400">
    <property type="entry name" value="20S cyclosome subunit (APC1/BimE), putative"/>
    <property type="match status" value="1"/>
</dbReference>
<dbReference type="GO" id="GO:0070979">
    <property type="term" value="P:protein K11-linked ubiquitination"/>
    <property type="evidence" value="ECO:0007669"/>
    <property type="project" value="TreeGrafter"/>
</dbReference>
<accession>A0A6A6JPD4</accession>
<dbReference type="EMBL" id="ML986488">
    <property type="protein sequence ID" value="KAF2278481.1"/>
    <property type="molecule type" value="Genomic_DNA"/>
</dbReference>
<dbReference type="PANTHER" id="PTHR12827">
    <property type="entry name" value="MEIOTIC CHECKPOINT REGULATOR TSG24 FAMILY MEMBER"/>
    <property type="match status" value="1"/>
</dbReference>
<protein>
    <submittedName>
        <fullName evidence="9">Uncharacterized protein</fullName>
    </submittedName>
</protein>
<keyword evidence="2" id="KW-0132">Cell division</keyword>
<evidence type="ECO:0000256" key="5">
    <source>
        <dbReference type="ARBA" id="ARBA00023306"/>
    </source>
</evidence>
<dbReference type="InterPro" id="IPR011989">
    <property type="entry name" value="ARM-like"/>
</dbReference>
<evidence type="ECO:0000256" key="6">
    <source>
        <dbReference type="SAM" id="MobiDB-lite"/>
    </source>
</evidence>
<name>A0A6A6JPD4_WESOR</name>
<evidence type="ECO:0000259" key="7">
    <source>
        <dbReference type="Pfam" id="PF12859"/>
    </source>
</evidence>
<dbReference type="Gene3D" id="1.25.10.10">
    <property type="entry name" value="Leucine-rich Repeat Variant"/>
    <property type="match status" value="1"/>
</dbReference>
<dbReference type="OrthoDB" id="26401at2759"/>
<feature type="region of interest" description="Disordered" evidence="6">
    <location>
        <begin position="362"/>
        <end position="427"/>
    </location>
</feature>
<sequence length="2058" mass="230080">MATLRSLGLHTPAALQYLIDESVLHEDSTERDYTWDTYDDDSPDGSTDELVTTEYHVVWSRGGVVRKCFNFEVENERVIQALLTWFPTEEPVTVVDDATDNEELKLSQLNQSFLSQGTQPATDPNAPSTERPKIVEGRARALVVLLKSQAHVFFLSGTTHIAHLPFEVERAFPAARGVILQRKIAPRPGPPAKSIPSSVPPGSFSNNSQGFIPQSLSQSFSQIYSQPDARQASLGSLRTPNGRKSGSTNARFLDQLAKSLAFPSTDGLPRLYSFTDPLSEFGLVVNVVTANERAGFFVNGSGHRRLEPIDQNEEVLYVSPQNEIYFDKTGNDKPLLFVVTSNSESNTITIWSAAYLEPKSVSASRKQHFAHPTSKARRRSSYGPSTPGTPAILGTDRLRDSLGGAPRRKVRHSGIKPSQLKEKLSDQAVEDALASQLNPELERAQHSKESRRVSSLLSRAELSTSFDRSAFQDLATQRTSLGGSFGASFGASQRSRRSLGYDRTSFGGFSRHRASTPGSIASRMSVGGTSFDDTLNDIMDEDTFDTLEDYDELDDLFSPPDAGFEQEALHGLRKELVISPITEISVQEYLQPGFSTLKDATGNLGTTQQGSARPTAKVFSVAAPFNSATLHERKMFIYIKHPALQHPLECELSVMRKRLSAAASQTRLTDPPRYACVPKMIKVETMRESSDVVKVVDGQVARAASLISLKSDGPCLSLHASWGAHLPMKLYLGPLRLFDPHAVMRSEKMRATAGSSRTISPHLPLRGLLSPGKAGTFDIMDGEFNRHRLQLKLSPAHPFVAHLFQALTTILPNYAGELLLEIYWNIQKIFTGSAESKYNIDWLAFVTTLFTLATPFIDNHTIKPLNGGEKTEKRRSRRLSSHARPDEHLETDESAWAAMCSRQDGRMQIKSWQSTPWAWIMQAQPSSNIMNPPSRTRNARILPAIEQQIKGNRGLLIRCAHYAREFDRTPIGKAASDHWRRLSFSEKQDLRISCLSEIVVILHLVREERKLDIMTQDFSTSEAYNLAPVLAQLGHWLRWESWGFAEGSYFDVDAGLGKDWSYEDSSFTSTIRLHSQPWDVPPSILEWLCTMLRSQSYYPFPTLARLIRKSKASPHSSVNIDEIIQGVTPRTVALQNFFQEIDKFTTPRRVVELMARCGIDSVMLETLPEAARAPLMEALTRCQANPPTTWSGSLLKLVQREDLDLAAKANSNTNRDVQLHQSHATTNVHSNLHSSGGNRDIHTICQTADDIEPAQSSAEIERHVITRMIFKEDRRFMEAYHLLEPLRPAVAEYRPSARQDEAATLEGQKALMQWVMVRTFSLPVGNSMIKLGSKRPLLTAAFPLYGFSTSCTMKPMGNVVTADRASYSEEKFVWAFFNAGVAAGLSIARDAQGIDTSWFSYNKPPEPTNKHAGLLLGLGLNGHLKNTQKYMAFNYLLPRHTMTSVATLLGLAASYMGTMDTLVTRLLSVHITRMIPHDAFQLPLSGHTETAGLMAIGILYFDTQHRRMSEIMLSELEHVQETDPFAESPDKLRNEAYRLAAGFALGYINIGKGNDLRGLHDMRILERLMTVAVAPKPVHLVHILDEATAGAVIAITLIYMKTNKESVARKIDVPDTLPQFDYVRSDIFLLRTLARHMIMWDGIVADSDWIIKNLPLPYRPDYDLKNIKKLRSQQMPFFNILAGLLWSISLRYAGTGDRHVRDFLLHYLDQFIRIHRLPALRYDSKLTRNTVRNCQDLMALATATVVAGTGDLEVLRRCRALHGRLGPDAPYGSHLAGHMAFGILFMGGGTHTFATSNKAIASLICAFYPLFPTEVKDSEVHLQAWRHFWVLAAEPRCLYVRDVDTGRIMSMPIILHLKDDPNPKHIEAPCLLPELHTIARLETDNVAYWPTTLDFENNPLHFKTFKQNQTIMVRRRSAHDMYASPFSNTLMALNDAHQSRASRQMWDWLFSLPSLASFESSGADAKSDMALILPVDPHSSTFLDMRSTVVDHRLVLRRAAGSWSRRDLMELRGVFEWAEGMERNGEGGLRWLGREVVERLKAGVLERGRRVGGDGGGV</sequence>
<evidence type="ECO:0000256" key="1">
    <source>
        <dbReference type="ARBA" id="ARBA00010547"/>
    </source>
</evidence>
<keyword evidence="5" id="KW-0131">Cell cycle</keyword>
<reference evidence="9" key="1">
    <citation type="journal article" date="2020" name="Stud. Mycol.">
        <title>101 Dothideomycetes genomes: a test case for predicting lifestyles and emergence of pathogens.</title>
        <authorList>
            <person name="Haridas S."/>
            <person name="Albert R."/>
            <person name="Binder M."/>
            <person name="Bloem J."/>
            <person name="Labutti K."/>
            <person name="Salamov A."/>
            <person name="Andreopoulos B."/>
            <person name="Baker S."/>
            <person name="Barry K."/>
            <person name="Bills G."/>
            <person name="Bluhm B."/>
            <person name="Cannon C."/>
            <person name="Castanera R."/>
            <person name="Culley D."/>
            <person name="Daum C."/>
            <person name="Ezra D."/>
            <person name="Gonzalez J."/>
            <person name="Henrissat B."/>
            <person name="Kuo A."/>
            <person name="Liang C."/>
            <person name="Lipzen A."/>
            <person name="Lutzoni F."/>
            <person name="Magnuson J."/>
            <person name="Mondo S."/>
            <person name="Nolan M."/>
            <person name="Ohm R."/>
            <person name="Pangilinan J."/>
            <person name="Park H.-J."/>
            <person name="Ramirez L."/>
            <person name="Alfaro M."/>
            <person name="Sun H."/>
            <person name="Tritt A."/>
            <person name="Yoshinaga Y."/>
            <person name="Zwiers L.-H."/>
            <person name="Turgeon B."/>
            <person name="Goodwin S."/>
            <person name="Spatafora J."/>
            <person name="Crous P."/>
            <person name="Grigoriev I."/>
        </authorList>
    </citation>
    <scope>NUCLEOTIDE SEQUENCE</scope>
    <source>
        <strain evidence="9">CBS 379.55</strain>
    </source>
</reference>
<feature type="region of interest" description="Disordered" evidence="6">
    <location>
        <begin position="183"/>
        <end position="210"/>
    </location>
</feature>
<proteinExistence type="inferred from homology"/>
<comment type="similarity">
    <text evidence="1">Belongs to the APC1 family.</text>
</comment>
<dbReference type="GO" id="GO:0005680">
    <property type="term" value="C:anaphase-promoting complex"/>
    <property type="evidence" value="ECO:0007669"/>
    <property type="project" value="InterPro"/>
</dbReference>
<evidence type="ECO:0000256" key="3">
    <source>
        <dbReference type="ARBA" id="ARBA00022737"/>
    </source>
</evidence>
<keyword evidence="10" id="KW-1185">Reference proteome</keyword>
<dbReference type="GeneID" id="54551175"/>
<keyword evidence="3" id="KW-0677">Repeat</keyword>
<evidence type="ECO:0000313" key="9">
    <source>
        <dbReference type="EMBL" id="KAF2278481.1"/>
    </source>
</evidence>
<organism evidence="9 10">
    <name type="scientific">Westerdykella ornata</name>
    <dbReference type="NCBI Taxonomy" id="318751"/>
    <lineage>
        <taxon>Eukaryota</taxon>
        <taxon>Fungi</taxon>
        <taxon>Dikarya</taxon>
        <taxon>Ascomycota</taxon>
        <taxon>Pezizomycotina</taxon>
        <taxon>Dothideomycetes</taxon>
        <taxon>Pleosporomycetidae</taxon>
        <taxon>Pleosporales</taxon>
        <taxon>Sporormiaceae</taxon>
        <taxon>Westerdykella</taxon>
    </lineage>
</organism>